<sequence length="570" mass="60421">MPDSAGAAIEPRTARMVAVAAPIGADRWDPDGAAGVREGRPMTVRSHHPLNGVPFPVPLGDLDEGGREEGAAREAGDAPARLLLEAMPHKVWLLGPDGAVTFANRSARTAYSDLSETRGEAGCLHPEDRARAVEARRGALASGAAYVFTGRYRSEDGNWRWHQTDTVPIPGGGGVAGWLVTAVDVDDVVADNKALEATTNLLLLAKKSAGAGLWDWNMRSGALSLSEQGAHLHGLEARACTLTSAAWTALIEPEDRKVLWDAVTQAVSTRTPFSADLRVRDGAGGVRWIQSIGRVLDDATGTSARIVGLALDITARKQSEQALARARDDAERASRAKSEFLDTMSHEIRTPLNAVLGFTDHLLKRPLDGETLRQIGVVHDAGSALLRVVDDVLDIAQIEAGRVAFDVEPFGLQDLVDGTVAIARGVASRKRLPIAVLRGPDLPARVVGDPGRIRQVLLNLLDNAVKFTAAGSATLAVTLDGLEAGQARLRFTVSDTGIGISRAQLEQLFVRFGQADGSIRRRFGGSGLGLTICRHLIDLMGGTIGIDSEPGRGTRVWVSLPLPVAEGTPA</sequence>
<reference evidence="8" key="2">
    <citation type="submission" date="2021-08" db="EMBL/GenBank/DDBJ databases">
        <authorList>
            <person name="Tani A."/>
            <person name="Ola A."/>
            <person name="Ogura Y."/>
            <person name="Katsura K."/>
            <person name="Hayashi T."/>
        </authorList>
    </citation>
    <scope>NUCLEOTIDE SEQUENCE</scope>
    <source>
        <strain evidence="8">KCTC 52305</strain>
    </source>
</reference>
<evidence type="ECO:0000259" key="6">
    <source>
        <dbReference type="PROSITE" id="PS50109"/>
    </source>
</evidence>
<evidence type="ECO:0000256" key="4">
    <source>
        <dbReference type="ARBA" id="ARBA00022679"/>
    </source>
</evidence>
<dbReference type="SUPFAM" id="SSF55874">
    <property type="entry name" value="ATPase domain of HSP90 chaperone/DNA topoisomerase II/histidine kinase"/>
    <property type="match status" value="1"/>
</dbReference>
<dbReference type="EMBL" id="BPQH01000011">
    <property type="protein sequence ID" value="GJD50982.1"/>
    <property type="molecule type" value="Genomic_DNA"/>
</dbReference>
<dbReference type="InterPro" id="IPR000014">
    <property type="entry name" value="PAS"/>
</dbReference>
<evidence type="ECO:0000256" key="2">
    <source>
        <dbReference type="ARBA" id="ARBA00012438"/>
    </source>
</evidence>
<dbReference type="Gene3D" id="1.10.287.130">
    <property type="match status" value="1"/>
</dbReference>
<dbReference type="Pfam" id="PF00512">
    <property type="entry name" value="HisKA"/>
    <property type="match status" value="1"/>
</dbReference>
<protein>
    <recommendedName>
        <fullName evidence="2">histidine kinase</fullName>
        <ecNumber evidence="2">2.7.13.3</ecNumber>
    </recommendedName>
</protein>
<dbReference type="GO" id="GO:0016301">
    <property type="term" value="F:kinase activity"/>
    <property type="evidence" value="ECO:0007669"/>
    <property type="project" value="UniProtKB-KW"/>
</dbReference>
<reference evidence="8" key="1">
    <citation type="journal article" date="2021" name="Front. Microbiol.">
        <title>Comprehensive Comparative Genomics and Phenotyping of Methylobacterium Species.</title>
        <authorList>
            <person name="Alessa O."/>
            <person name="Ogura Y."/>
            <person name="Fujitani Y."/>
            <person name="Takami H."/>
            <person name="Hayashi T."/>
            <person name="Sahin N."/>
            <person name="Tani A."/>
        </authorList>
    </citation>
    <scope>NUCLEOTIDE SEQUENCE</scope>
    <source>
        <strain evidence="8">KCTC 52305</strain>
    </source>
</reference>
<comment type="caution">
    <text evidence="8">The sequence shown here is derived from an EMBL/GenBank/DDBJ whole genome shotgun (WGS) entry which is preliminary data.</text>
</comment>
<dbReference type="CDD" id="cd00130">
    <property type="entry name" value="PAS"/>
    <property type="match status" value="2"/>
</dbReference>
<name>A0ABQ4QZY1_9HYPH</name>
<keyword evidence="9" id="KW-1185">Reference proteome</keyword>
<dbReference type="Pfam" id="PF08447">
    <property type="entry name" value="PAS_3"/>
    <property type="match status" value="2"/>
</dbReference>
<dbReference type="InterPro" id="IPR035965">
    <property type="entry name" value="PAS-like_dom_sf"/>
</dbReference>
<dbReference type="InterPro" id="IPR005467">
    <property type="entry name" value="His_kinase_dom"/>
</dbReference>
<dbReference type="Gene3D" id="3.30.450.20">
    <property type="entry name" value="PAS domain"/>
    <property type="match status" value="2"/>
</dbReference>
<keyword evidence="5 8" id="KW-0418">Kinase</keyword>
<comment type="catalytic activity">
    <reaction evidence="1">
        <text>ATP + protein L-histidine = ADP + protein N-phospho-L-histidine.</text>
        <dbReference type="EC" id="2.7.13.3"/>
    </reaction>
</comment>
<dbReference type="InterPro" id="IPR001610">
    <property type="entry name" value="PAC"/>
</dbReference>
<dbReference type="Gene3D" id="3.30.565.10">
    <property type="entry name" value="Histidine kinase-like ATPase, C-terminal domain"/>
    <property type="match status" value="1"/>
</dbReference>
<evidence type="ECO:0000313" key="8">
    <source>
        <dbReference type="EMBL" id="GJD50982.1"/>
    </source>
</evidence>
<evidence type="ECO:0000259" key="7">
    <source>
        <dbReference type="PROSITE" id="PS50113"/>
    </source>
</evidence>
<dbReference type="CDD" id="cd16922">
    <property type="entry name" value="HATPase_EvgS-ArcB-TorS-like"/>
    <property type="match status" value="1"/>
</dbReference>
<evidence type="ECO:0000256" key="1">
    <source>
        <dbReference type="ARBA" id="ARBA00000085"/>
    </source>
</evidence>
<feature type="domain" description="PAC" evidence="7">
    <location>
        <begin position="273"/>
        <end position="325"/>
    </location>
</feature>
<dbReference type="PROSITE" id="PS50109">
    <property type="entry name" value="HIS_KIN"/>
    <property type="match status" value="1"/>
</dbReference>
<dbReference type="Gene3D" id="2.10.70.100">
    <property type="match status" value="1"/>
</dbReference>
<dbReference type="SMART" id="SM00388">
    <property type="entry name" value="HisKA"/>
    <property type="match status" value="1"/>
</dbReference>
<dbReference type="InterPro" id="IPR000700">
    <property type="entry name" value="PAS-assoc_C"/>
</dbReference>
<gene>
    <name evidence="8" type="primary">rcsC_22</name>
    <name evidence="8" type="ORF">OPKNFCMD_3733</name>
</gene>
<organism evidence="8 9">
    <name type="scientific">Methylobacterium crusticola</name>
    <dbReference type="NCBI Taxonomy" id="1697972"/>
    <lineage>
        <taxon>Bacteria</taxon>
        <taxon>Pseudomonadati</taxon>
        <taxon>Pseudomonadota</taxon>
        <taxon>Alphaproteobacteria</taxon>
        <taxon>Hyphomicrobiales</taxon>
        <taxon>Methylobacteriaceae</taxon>
        <taxon>Methylobacterium</taxon>
    </lineage>
</organism>
<accession>A0ABQ4QZY1</accession>
<proteinExistence type="predicted"/>
<dbReference type="PANTHER" id="PTHR43047">
    <property type="entry name" value="TWO-COMPONENT HISTIDINE PROTEIN KINASE"/>
    <property type="match status" value="1"/>
</dbReference>
<dbReference type="Pfam" id="PF02518">
    <property type="entry name" value="HATPase_c"/>
    <property type="match status" value="1"/>
</dbReference>
<dbReference type="InterPro" id="IPR003661">
    <property type="entry name" value="HisK_dim/P_dom"/>
</dbReference>
<dbReference type="SUPFAM" id="SSF47384">
    <property type="entry name" value="Homodimeric domain of signal transducing histidine kinase"/>
    <property type="match status" value="1"/>
</dbReference>
<dbReference type="InterPro" id="IPR036097">
    <property type="entry name" value="HisK_dim/P_sf"/>
</dbReference>
<dbReference type="Proteomes" id="UP001055167">
    <property type="component" value="Unassembled WGS sequence"/>
</dbReference>
<dbReference type="CDD" id="cd00082">
    <property type="entry name" value="HisKA"/>
    <property type="match status" value="1"/>
</dbReference>
<evidence type="ECO:0000256" key="3">
    <source>
        <dbReference type="ARBA" id="ARBA00022553"/>
    </source>
</evidence>
<keyword evidence="3" id="KW-0597">Phosphoprotein</keyword>
<evidence type="ECO:0000256" key="5">
    <source>
        <dbReference type="ARBA" id="ARBA00022777"/>
    </source>
</evidence>
<dbReference type="NCBIfam" id="TIGR00229">
    <property type="entry name" value="sensory_box"/>
    <property type="match status" value="1"/>
</dbReference>
<dbReference type="InterPro" id="IPR036890">
    <property type="entry name" value="HATPase_C_sf"/>
</dbReference>
<feature type="domain" description="Histidine kinase" evidence="6">
    <location>
        <begin position="343"/>
        <end position="564"/>
    </location>
</feature>
<keyword evidence="4" id="KW-0808">Transferase</keyword>
<dbReference type="SMART" id="SM00086">
    <property type="entry name" value="PAC"/>
    <property type="match status" value="2"/>
</dbReference>
<dbReference type="SMART" id="SM00387">
    <property type="entry name" value="HATPase_c"/>
    <property type="match status" value="1"/>
</dbReference>
<dbReference type="PROSITE" id="PS50113">
    <property type="entry name" value="PAC"/>
    <property type="match status" value="1"/>
</dbReference>
<evidence type="ECO:0000313" key="9">
    <source>
        <dbReference type="Proteomes" id="UP001055167"/>
    </source>
</evidence>
<dbReference type="InterPro" id="IPR004358">
    <property type="entry name" value="Sig_transdc_His_kin-like_C"/>
</dbReference>
<dbReference type="SUPFAM" id="SSF55785">
    <property type="entry name" value="PYP-like sensor domain (PAS domain)"/>
    <property type="match status" value="2"/>
</dbReference>
<dbReference type="EC" id="2.7.13.3" evidence="2"/>
<dbReference type="PRINTS" id="PR00344">
    <property type="entry name" value="BCTRLSENSOR"/>
</dbReference>
<dbReference type="InterPro" id="IPR003594">
    <property type="entry name" value="HATPase_dom"/>
</dbReference>
<dbReference type="InterPro" id="IPR013655">
    <property type="entry name" value="PAS_fold_3"/>
</dbReference>